<sequence>MSTVKITIERVGPCAYDAKDALGNTMRLAGSAELEQQIRERLPDPTVFPETLPARENTGPGFRPMALLLISLAGCSALDLGLILARQRQDVRGLWIEAEGERPETTPAPYTQITLKFIAAGPVDPAALERAAELAVRRYCSVADTLRPEITVLTEVQPPAP</sequence>
<dbReference type="InterPro" id="IPR036102">
    <property type="entry name" value="OsmC/Ohrsf"/>
</dbReference>
<dbReference type="Gene3D" id="3.30.300.20">
    <property type="match status" value="1"/>
</dbReference>
<protein>
    <submittedName>
        <fullName evidence="1">Putative OsmC-like protein</fullName>
    </submittedName>
</protein>
<dbReference type="Proteomes" id="UP000520814">
    <property type="component" value="Unassembled WGS sequence"/>
</dbReference>
<proteinExistence type="predicted"/>
<accession>A0A7W9SQL0</accession>
<organism evidence="1 2">
    <name type="scientific">Armatimonas rosea</name>
    <dbReference type="NCBI Taxonomy" id="685828"/>
    <lineage>
        <taxon>Bacteria</taxon>
        <taxon>Bacillati</taxon>
        <taxon>Armatimonadota</taxon>
        <taxon>Armatimonadia</taxon>
        <taxon>Armatimonadales</taxon>
        <taxon>Armatimonadaceae</taxon>
        <taxon>Armatimonas</taxon>
    </lineage>
</organism>
<name>A0A7W9SQL0_ARMRO</name>
<evidence type="ECO:0000313" key="2">
    <source>
        <dbReference type="Proteomes" id="UP000520814"/>
    </source>
</evidence>
<dbReference type="RefSeq" id="WP_184197022.1">
    <property type="nucleotide sequence ID" value="NZ_JACHGW010000002.1"/>
</dbReference>
<dbReference type="InterPro" id="IPR015946">
    <property type="entry name" value="KH_dom-like_a/b"/>
</dbReference>
<comment type="caution">
    <text evidence="1">The sequence shown here is derived from an EMBL/GenBank/DDBJ whole genome shotgun (WGS) entry which is preliminary data.</text>
</comment>
<evidence type="ECO:0000313" key="1">
    <source>
        <dbReference type="EMBL" id="MBB6051011.1"/>
    </source>
</evidence>
<dbReference type="SUPFAM" id="SSF82784">
    <property type="entry name" value="OsmC-like"/>
    <property type="match status" value="1"/>
</dbReference>
<gene>
    <name evidence="1" type="ORF">HNQ39_002802</name>
</gene>
<dbReference type="AlphaFoldDB" id="A0A7W9SQL0"/>
<reference evidence="1 2" key="1">
    <citation type="submission" date="2020-08" db="EMBL/GenBank/DDBJ databases">
        <title>Genomic Encyclopedia of Type Strains, Phase IV (KMG-IV): sequencing the most valuable type-strain genomes for metagenomic binning, comparative biology and taxonomic classification.</title>
        <authorList>
            <person name="Goeker M."/>
        </authorList>
    </citation>
    <scope>NUCLEOTIDE SEQUENCE [LARGE SCALE GENOMIC DNA]</scope>
    <source>
        <strain evidence="1 2">DSM 23562</strain>
    </source>
</reference>
<dbReference type="PANTHER" id="PTHR34352">
    <property type="entry name" value="PROTEIN YHFA"/>
    <property type="match status" value="1"/>
</dbReference>
<dbReference type="Pfam" id="PF02566">
    <property type="entry name" value="OsmC"/>
    <property type="match status" value="1"/>
</dbReference>
<dbReference type="InterPro" id="IPR003718">
    <property type="entry name" value="OsmC/Ohr_fam"/>
</dbReference>
<keyword evidence="2" id="KW-1185">Reference proteome</keyword>
<dbReference type="PANTHER" id="PTHR34352:SF1">
    <property type="entry name" value="PROTEIN YHFA"/>
    <property type="match status" value="1"/>
</dbReference>
<dbReference type="EMBL" id="JACHGW010000002">
    <property type="protein sequence ID" value="MBB6051011.1"/>
    <property type="molecule type" value="Genomic_DNA"/>
</dbReference>